<dbReference type="SUPFAM" id="SSF55469">
    <property type="entry name" value="FMN-dependent nitroreductase-like"/>
    <property type="match status" value="2"/>
</dbReference>
<dbReference type="KEGG" id="ppel:H6H00_26350"/>
<proteinExistence type="predicted"/>
<organism evidence="1 2">
    <name type="scientific">Pseudonocardia petroleophila</name>
    <dbReference type="NCBI Taxonomy" id="37331"/>
    <lineage>
        <taxon>Bacteria</taxon>
        <taxon>Bacillati</taxon>
        <taxon>Actinomycetota</taxon>
        <taxon>Actinomycetes</taxon>
        <taxon>Pseudonocardiales</taxon>
        <taxon>Pseudonocardiaceae</taxon>
        <taxon>Pseudonocardia</taxon>
    </lineage>
</organism>
<dbReference type="NCBIfam" id="NF047509">
    <property type="entry name" value="Rv3131_FMN_oxido"/>
    <property type="match status" value="1"/>
</dbReference>
<gene>
    <name evidence="1" type="ORF">H6H00_26350</name>
</gene>
<dbReference type="InterPro" id="IPR050627">
    <property type="entry name" value="Nitroreductase/BluB"/>
</dbReference>
<evidence type="ECO:0000313" key="1">
    <source>
        <dbReference type="EMBL" id="QNG55872.1"/>
    </source>
</evidence>
<dbReference type="PANTHER" id="PTHR23026:SF123">
    <property type="entry name" value="NAD(P)H NITROREDUCTASE RV3131-RELATED"/>
    <property type="match status" value="1"/>
</dbReference>
<dbReference type="PANTHER" id="PTHR23026">
    <property type="entry name" value="NADPH NITROREDUCTASE"/>
    <property type="match status" value="1"/>
</dbReference>
<dbReference type="Gene3D" id="3.40.109.10">
    <property type="entry name" value="NADH Oxidase"/>
    <property type="match status" value="1"/>
</dbReference>
<sequence length="326" mass="34575">MPDAAVLRRAVEYAIHAPSVHNAQPWRWRIGPDGVDLFADPDRRLPATDPDGRDLLLSCGAALHHLLVALAGLGFSARVTRFPDPEDSGHLAHVRPTDDVPSPGAVRLAGAIPRRHTDRRRFAARHVEAALLDALVRTAAGWGAHLHVVGPGDARRRLLEILTRSATLQRQQAGYAAELAIWTGRHSGSRDGVRPDVVAAVGGGRPDDVPMRPFPRAGLVQPPHSVEHVDASVLTVLSAATGDALGTLRAGEATSAVLLAATDLGLATTPLSQPLEVAGTRTAIGRNVVGPQRFPQIVLRVGWAHPDSAALVSTPRRALDHVLRTG</sequence>
<accession>A0A7G7MSW1</accession>
<name>A0A7G7MSW1_9PSEU</name>
<dbReference type="EMBL" id="CP060131">
    <property type="protein sequence ID" value="QNG55872.1"/>
    <property type="molecule type" value="Genomic_DNA"/>
</dbReference>
<dbReference type="GO" id="GO:0016491">
    <property type="term" value="F:oxidoreductase activity"/>
    <property type="evidence" value="ECO:0007669"/>
    <property type="project" value="InterPro"/>
</dbReference>
<keyword evidence="2" id="KW-1185">Reference proteome</keyword>
<reference evidence="1 2" key="1">
    <citation type="submission" date="2020-08" db="EMBL/GenBank/DDBJ databases">
        <authorList>
            <person name="Mo P."/>
        </authorList>
    </citation>
    <scope>NUCLEOTIDE SEQUENCE [LARGE SCALE GENOMIC DNA]</scope>
    <source>
        <strain evidence="1 2">CGMCC 4.1532</strain>
    </source>
</reference>
<evidence type="ECO:0000313" key="2">
    <source>
        <dbReference type="Proteomes" id="UP000515728"/>
    </source>
</evidence>
<protein>
    <submittedName>
        <fullName evidence="1">NAD(P)H nitroreductase</fullName>
    </submittedName>
</protein>
<dbReference type="AlphaFoldDB" id="A0A7G7MSW1"/>
<dbReference type="InterPro" id="IPR000415">
    <property type="entry name" value="Nitroreductase-like"/>
</dbReference>
<dbReference type="Proteomes" id="UP000515728">
    <property type="component" value="Chromosome"/>
</dbReference>